<feature type="region of interest" description="Disordered" evidence="1">
    <location>
        <begin position="30"/>
        <end position="67"/>
    </location>
</feature>
<dbReference type="EMBL" id="CAJPVI010000023">
    <property type="protein sequence ID" value="CAG2151055.1"/>
    <property type="molecule type" value="Genomic_DNA"/>
</dbReference>
<sequence>MTRILRTAPRSHWIATLLMCAALSACGGGDDNASGGSQAPAGTQTPVSGEGAINQPPAVKPAIRCAP</sequence>
<keyword evidence="4" id="KW-1185">Reference proteome</keyword>
<feature type="compositionally biased region" description="Polar residues" evidence="1">
    <location>
        <begin position="34"/>
        <end position="47"/>
    </location>
</feature>
<evidence type="ECO:0000256" key="2">
    <source>
        <dbReference type="SAM" id="SignalP"/>
    </source>
</evidence>
<organism evidence="3 4">
    <name type="scientific">Cupriavidus numazuensis</name>
    <dbReference type="NCBI Taxonomy" id="221992"/>
    <lineage>
        <taxon>Bacteria</taxon>
        <taxon>Pseudomonadati</taxon>
        <taxon>Pseudomonadota</taxon>
        <taxon>Betaproteobacteria</taxon>
        <taxon>Burkholderiales</taxon>
        <taxon>Burkholderiaceae</taxon>
        <taxon>Cupriavidus</taxon>
    </lineage>
</organism>
<keyword evidence="2" id="KW-0732">Signal</keyword>
<gene>
    <name evidence="3" type="ORF">LMG26411_03871</name>
</gene>
<dbReference type="RefSeq" id="WP_211954875.1">
    <property type="nucleotide sequence ID" value="NZ_CAJPVI010000023.1"/>
</dbReference>
<evidence type="ECO:0008006" key="5">
    <source>
        <dbReference type="Google" id="ProtNLM"/>
    </source>
</evidence>
<evidence type="ECO:0000313" key="3">
    <source>
        <dbReference type="EMBL" id="CAG2151055.1"/>
    </source>
</evidence>
<protein>
    <recommendedName>
        <fullName evidence="5">Lipoprotein</fullName>
    </recommendedName>
</protein>
<evidence type="ECO:0000256" key="1">
    <source>
        <dbReference type="SAM" id="MobiDB-lite"/>
    </source>
</evidence>
<evidence type="ECO:0000313" key="4">
    <source>
        <dbReference type="Proteomes" id="UP000672657"/>
    </source>
</evidence>
<feature type="signal peptide" evidence="2">
    <location>
        <begin position="1"/>
        <end position="27"/>
    </location>
</feature>
<comment type="caution">
    <text evidence="3">The sequence shown here is derived from an EMBL/GenBank/DDBJ whole genome shotgun (WGS) entry which is preliminary data.</text>
</comment>
<accession>A0ABN7Q2J4</accession>
<reference evidence="3 4" key="1">
    <citation type="submission" date="2021-03" db="EMBL/GenBank/DDBJ databases">
        <authorList>
            <person name="Peeters C."/>
        </authorList>
    </citation>
    <scope>NUCLEOTIDE SEQUENCE [LARGE SCALE GENOMIC DNA]</scope>
    <source>
        <strain evidence="3 4">LMG 26411</strain>
    </source>
</reference>
<name>A0ABN7Q2J4_9BURK</name>
<dbReference type="PROSITE" id="PS51257">
    <property type="entry name" value="PROKAR_LIPOPROTEIN"/>
    <property type="match status" value="1"/>
</dbReference>
<feature type="chain" id="PRO_5046769272" description="Lipoprotein" evidence="2">
    <location>
        <begin position="28"/>
        <end position="67"/>
    </location>
</feature>
<proteinExistence type="predicted"/>
<dbReference type="Proteomes" id="UP000672657">
    <property type="component" value="Unassembled WGS sequence"/>
</dbReference>